<protein>
    <recommendedName>
        <fullName evidence="3">BTB domain-containing protein</fullName>
    </recommendedName>
</protein>
<dbReference type="PANTHER" id="PTHR22427">
    <property type="entry name" value="GH15728P"/>
    <property type="match status" value="1"/>
</dbReference>
<name>A0ABN9KUC1_9NEOB</name>
<gene>
    <name evidence="1" type="ORF">RIMI_LOCUS1213908</name>
</gene>
<evidence type="ECO:0000313" key="1">
    <source>
        <dbReference type="EMBL" id="CAJ0920220.1"/>
    </source>
</evidence>
<dbReference type="InterPro" id="IPR011333">
    <property type="entry name" value="SKP1/BTB/POZ_sf"/>
</dbReference>
<comment type="caution">
    <text evidence="1">The sequence shown here is derived from an EMBL/GenBank/DDBJ whole genome shotgun (WGS) entry which is preliminary data.</text>
</comment>
<evidence type="ECO:0000313" key="2">
    <source>
        <dbReference type="Proteomes" id="UP001176940"/>
    </source>
</evidence>
<dbReference type="Gene3D" id="3.30.710.10">
    <property type="entry name" value="Potassium Channel Kv1.1, Chain A"/>
    <property type="match status" value="1"/>
</dbReference>
<proteinExistence type="predicted"/>
<sequence>MTVTSRQVLVAHQPWDRKLPLAMEQSRERGEVRAVLCARSTYFAAMLSGCWAETSRDLIKIEGQILSVADMYGLEGLREVAIYTLKRDYCKFFLKVSGGIQGEQSHL</sequence>
<dbReference type="PANTHER" id="PTHR22427:SF2">
    <property type="entry name" value="BTB_POZ DOMAIN-CONTAINING PROTEIN 8"/>
    <property type="match status" value="1"/>
</dbReference>
<reference evidence="1" key="1">
    <citation type="submission" date="2023-07" db="EMBL/GenBank/DDBJ databases">
        <authorList>
            <person name="Stuckert A."/>
        </authorList>
    </citation>
    <scope>NUCLEOTIDE SEQUENCE</scope>
</reference>
<dbReference type="SUPFAM" id="SSF54695">
    <property type="entry name" value="POZ domain"/>
    <property type="match status" value="1"/>
</dbReference>
<dbReference type="Proteomes" id="UP001176940">
    <property type="component" value="Unassembled WGS sequence"/>
</dbReference>
<evidence type="ECO:0008006" key="3">
    <source>
        <dbReference type="Google" id="ProtNLM"/>
    </source>
</evidence>
<dbReference type="EMBL" id="CAUEEQ010001558">
    <property type="protein sequence ID" value="CAJ0920220.1"/>
    <property type="molecule type" value="Genomic_DNA"/>
</dbReference>
<accession>A0ABN9KUC1</accession>
<keyword evidence="2" id="KW-1185">Reference proteome</keyword>
<organism evidence="1 2">
    <name type="scientific">Ranitomeya imitator</name>
    <name type="common">mimic poison frog</name>
    <dbReference type="NCBI Taxonomy" id="111125"/>
    <lineage>
        <taxon>Eukaryota</taxon>
        <taxon>Metazoa</taxon>
        <taxon>Chordata</taxon>
        <taxon>Craniata</taxon>
        <taxon>Vertebrata</taxon>
        <taxon>Euteleostomi</taxon>
        <taxon>Amphibia</taxon>
        <taxon>Batrachia</taxon>
        <taxon>Anura</taxon>
        <taxon>Neobatrachia</taxon>
        <taxon>Hyloidea</taxon>
        <taxon>Dendrobatidae</taxon>
        <taxon>Dendrobatinae</taxon>
        <taxon>Ranitomeya</taxon>
    </lineage>
</organism>